<evidence type="ECO:0000256" key="7">
    <source>
        <dbReference type="ARBA" id="ARBA00037727"/>
    </source>
</evidence>
<dbReference type="SUPFAM" id="SSF103481">
    <property type="entry name" value="Multidrug resistance efflux transporter EmrE"/>
    <property type="match status" value="1"/>
</dbReference>
<feature type="transmembrane region" description="Helical" evidence="8">
    <location>
        <begin position="89"/>
        <end position="108"/>
    </location>
</feature>
<evidence type="ECO:0000313" key="10">
    <source>
        <dbReference type="Proteomes" id="UP000235965"/>
    </source>
</evidence>
<reference evidence="9 10" key="1">
    <citation type="submission" date="2017-12" db="EMBL/GenBank/DDBJ databases">
        <title>Hemimetabolous genomes reveal molecular basis of termite eusociality.</title>
        <authorList>
            <person name="Harrison M.C."/>
            <person name="Jongepier E."/>
            <person name="Robertson H.M."/>
            <person name="Arning N."/>
            <person name="Bitard-Feildel T."/>
            <person name="Chao H."/>
            <person name="Childers C.P."/>
            <person name="Dinh H."/>
            <person name="Doddapaneni H."/>
            <person name="Dugan S."/>
            <person name="Gowin J."/>
            <person name="Greiner C."/>
            <person name="Han Y."/>
            <person name="Hu H."/>
            <person name="Hughes D.S.T."/>
            <person name="Huylmans A.-K."/>
            <person name="Kemena C."/>
            <person name="Kremer L.P.M."/>
            <person name="Lee S.L."/>
            <person name="Lopez-Ezquerra A."/>
            <person name="Mallet L."/>
            <person name="Monroy-Kuhn J.M."/>
            <person name="Moser A."/>
            <person name="Murali S.C."/>
            <person name="Muzny D.M."/>
            <person name="Otani S."/>
            <person name="Piulachs M.-D."/>
            <person name="Poelchau M."/>
            <person name="Qu J."/>
            <person name="Schaub F."/>
            <person name="Wada-Katsumata A."/>
            <person name="Worley K.C."/>
            <person name="Xie Q."/>
            <person name="Ylla G."/>
            <person name="Poulsen M."/>
            <person name="Gibbs R.A."/>
            <person name="Schal C."/>
            <person name="Richards S."/>
            <person name="Belles X."/>
            <person name="Korb J."/>
            <person name="Bornberg-Bauer E."/>
        </authorList>
    </citation>
    <scope>NUCLEOTIDE SEQUENCE [LARGE SCALE GENOMIC DNA]</scope>
    <source>
        <tissue evidence="9">Whole body</tissue>
    </source>
</reference>
<comment type="subcellular location">
    <subcellularLocation>
        <location evidence="1">Membrane</location>
        <topology evidence="1">Multi-pass membrane protein</topology>
    </subcellularLocation>
</comment>
<dbReference type="OrthoDB" id="429955at2759"/>
<gene>
    <name evidence="9" type="ORF">B7P43_G06124</name>
</gene>
<dbReference type="InterPro" id="IPR037185">
    <property type="entry name" value="EmrE-like"/>
</dbReference>
<dbReference type="PANTHER" id="PTHR14233">
    <property type="entry name" value="DUF914-RELATED"/>
    <property type="match status" value="1"/>
</dbReference>
<feature type="transmembrane region" description="Helical" evidence="8">
    <location>
        <begin position="269"/>
        <end position="287"/>
    </location>
</feature>
<keyword evidence="4 8" id="KW-0812">Transmembrane</keyword>
<dbReference type="InterPro" id="IPR052221">
    <property type="entry name" value="SLC35F_Transporter"/>
</dbReference>
<evidence type="ECO:0000256" key="1">
    <source>
        <dbReference type="ARBA" id="ARBA00004141"/>
    </source>
</evidence>
<dbReference type="EMBL" id="NEVH01012087">
    <property type="protein sequence ID" value="PNF30621.1"/>
    <property type="molecule type" value="Genomic_DNA"/>
</dbReference>
<evidence type="ECO:0000256" key="3">
    <source>
        <dbReference type="ARBA" id="ARBA00022448"/>
    </source>
</evidence>
<comment type="similarity">
    <text evidence="2">Belongs to the SLC35F solute transporter family.</text>
</comment>
<dbReference type="InterPro" id="IPR009262">
    <property type="entry name" value="SLC35_F1/F2/F6"/>
</dbReference>
<feature type="non-terminal residue" evidence="9">
    <location>
        <position position="344"/>
    </location>
</feature>
<feature type="transmembrane region" description="Helical" evidence="8">
    <location>
        <begin position="243"/>
        <end position="263"/>
    </location>
</feature>
<feature type="transmembrane region" description="Helical" evidence="8">
    <location>
        <begin position="210"/>
        <end position="231"/>
    </location>
</feature>
<sequence>MSLILCVMAACNHYLSTLYQVGLPTGQSTLHYVLQCLLFTTWLSCRSGDRGIICVLRYRGWRYLLLALVDVETNYLYITAHQFTTLTSIQLLDCVSITAALALSCLLLRVRYKIVHIVGVSICLMGVGCLVWADIDDGRTLTGGKNQLLGDMLCLGGAVLFAVVSVAQELVVKTLDWVEYLGIMGLLGSILSIIQTAVLERDTVFLMPWGNWQVVALLLGFGLAQFLFCILAPAMLRDSGATALQLSLLTADFYWLMFGIFLLQYKFHTLYILSFALTAAGIMIYALKRTPILSQSQQPATYSAFSFPSFEESQKKGMIHCFCCSGNNFMGHCLQFYTDVHFLF</sequence>
<accession>A0A2J7QPV6</accession>
<evidence type="ECO:0008006" key="11">
    <source>
        <dbReference type="Google" id="ProtNLM"/>
    </source>
</evidence>
<keyword evidence="10" id="KW-1185">Reference proteome</keyword>
<dbReference type="PANTHER" id="PTHR14233:SF4">
    <property type="entry name" value="SOLUTE CARRIER FAMILY 35 MEMBER F2"/>
    <property type="match status" value="1"/>
</dbReference>
<proteinExistence type="inferred from homology"/>
<dbReference type="Proteomes" id="UP000235965">
    <property type="component" value="Unassembled WGS sequence"/>
</dbReference>
<evidence type="ECO:0000313" key="9">
    <source>
        <dbReference type="EMBL" id="PNF30621.1"/>
    </source>
</evidence>
<keyword evidence="3" id="KW-0813">Transport</keyword>
<evidence type="ECO:0000256" key="6">
    <source>
        <dbReference type="ARBA" id="ARBA00023136"/>
    </source>
</evidence>
<evidence type="ECO:0000256" key="2">
    <source>
        <dbReference type="ARBA" id="ARBA00007863"/>
    </source>
</evidence>
<dbReference type="GO" id="GO:0022857">
    <property type="term" value="F:transmembrane transporter activity"/>
    <property type="evidence" value="ECO:0007669"/>
    <property type="project" value="InterPro"/>
</dbReference>
<dbReference type="AlphaFoldDB" id="A0A2J7QPV6"/>
<dbReference type="GO" id="GO:0016020">
    <property type="term" value="C:membrane"/>
    <property type="evidence" value="ECO:0007669"/>
    <property type="project" value="UniProtKB-SubCell"/>
</dbReference>
<name>A0A2J7QPV6_9NEOP</name>
<comment type="function">
    <text evidence="7">Putative solute transporter.</text>
</comment>
<protein>
    <recommendedName>
        <fullName evidence="11">Solute carrier family 35 member F1</fullName>
    </recommendedName>
</protein>
<comment type="caution">
    <text evidence="9">The sequence shown here is derived from an EMBL/GenBank/DDBJ whole genome shotgun (WGS) entry which is preliminary data.</text>
</comment>
<dbReference type="Pfam" id="PF06027">
    <property type="entry name" value="SLC35F"/>
    <property type="match status" value="1"/>
</dbReference>
<keyword evidence="6 8" id="KW-0472">Membrane</keyword>
<evidence type="ECO:0000256" key="4">
    <source>
        <dbReference type="ARBA" id="ARBA00022692"/>
    </source>
</evidence>
<keyword evidence="5 8" id="KW-1133">Transmembrane helix</keyword>
<evidence type="ECO:0000256" key="5">
    <source>
        <dbReference type="ARBA" id="ARBA00022989"/>
    </source>
</evidence>
<evidence type="ECO:0000256" key="8">
    <source>
        <dbReference type="SAM" id="Phobius"/>
    </source>
</evidence>
<organism evidence="9 10">
    <name type="scientific">Cryptotermes secundus</name>
    <dbReference type="NCBI Taxonomy" id="105785"/>
    <lineage>
        <taxon>Eukaryota</taxon>
        <taxon>Metazoa</taxon>
        <taxon>Ecdysozoa</taxon>
        <taxon>Arthropoda</taxon>
        <taxon>Hexapoda</taxon>
        <taxon>Insecta</taxon>
        <taxon>Pterygota</taxon>
        <taxon>Neoptera</taxon>
        <taxon>Polyneoptera</taxon>
        <taxon>Dictyoptera</taxon>
        <taxon>Blattodea</taxon>
        <taxon>Blattoidea</taxon>
        <taxon>Termitoidae</taxon>
        <taxon>Kalotermitidae</taxon>
        <taxon>Cryptotermitinae</taxon>
        <taxon>Cryptotermes</taxon>
    </lineage>
</organism>
<feature type="transmembrane region" description="Helical" evidence="8">
    <location>
        <begin position="115"/>
        <end position="135"/>
    </location>
</feature>
<feature type="transmembrane region" description="Helical" evidence="8">
    <location>
        <begin position="178"/>
        <end position="198"/>
    </location>
</feature>
<feature type="transmembrane region" description="Helical" evidence="8">
    <location>
        <begin position="147"/>
        <end position="166"/>
    </location>
</feature>